<feature type="compositionally biased region" description="Polar residues" evidence="2">
    <location>
        <begin position="42"/>
        <end position="59"/>
    </location>
</feature>
<evidence type="ECO:0000256" key="2">
    <source>
        <dbReference type="SAM" id="MobiDB-lite"/>
    </source>
</evidence>
<feature type="compositionally biased region" description="Basic and acidic residues" evidence="2">
    <location>
        <begin position="303"/>
        <end position="319"/>
    </location>
</feature>
<feature type="compositionally biased region" description="Basic and acidic residues" evidence="2">
    <location>
        <begin position="390"/>
        <end position="401"/>
    </location>
</feature>
<proteinExistence type="predicted"/>
<feature type="coiled-coil region" evidence="1">
    <location>
        <begin position="95"/>
        <end position="157"/>
    </location>
</feature>
<feature type="compositionally biased region" description="Polar residues" evidence="2">
    <location>
        <begin position="439"/>
        <end position="459"/>
    </location>
</feature>
<comment type="caution">
    <text evidence="3">The sequence shown here is derived from an EMBL/GenBank/DDBJ whole genome shotgun (WGS) entry which is preliminary data.</text>
</comment>
<protein>
    <recommendedName>
        <fullName evidence="5">Protein of centriole 5</fullName>
    </recommendedName>
</protein>
<feature type="region of interest" description="Disordered" evidence="2">
    <location>
        <begin position="348"/>
        <end position="402"/>
    </location>
</feature>
<feature type="region of interest" description="Disordered" evidence="2">
    <location>
        <begin position="494"/>
        <end position="514"/>
    </location>
</feature>
<feature type="compositionally biased region" description="Polar residues" evidence="2">
    <location>
        <begin position="20"/>
        <end position="33"/>
    </location>
</feature>
<dbReference type="EMBL" id="JARKIK010000005">
    <property type="protein sequence ID" value="KAK8751866.1"/>
    <property type="molecule type" value="Genomic_DNA"/>
</dbReference>
<feature type="region of interest" description="Disordered" evidence="2">
    <location>
        <begin position="1"/>
        <end position="63"/>
    </location>
</feature>
<feature type="compositionally biased region" description="Basic and acidic residues" evidence="2">
    <location>
        <begin position="496"/>
        <end position="509"/>
    </location>
</feature>
<dbReference type="EMBL" id="JARKIK010000005">
    <property type="protein sequence ID" value="KAK8751865.1"/>
    <property type="molecule type" value="Genomic_DNA"/>
</dbReference>
<reference evidence="3" key="2">
    <citation type="submission" date="2024-01" db="EMBL/GenBank/DDBJ databases">
        <authorList>
            <person name="He J."/>
            <person name="Wang M."/>
            <person name="Zheng J."/>
            <person name="Liu Z."/>
        </authorList>
    </citation>
    <scope>NUCLEOTIDE SEQUENCE</scope>
    <source>
        <strain evidence="3">ZL_2023a</strain>
        <tissue evidence="3">Muscle</tissue>
    </source>
</reference>
<dbReference type="AlphaFoldDB" id="A0AAW0YK62"/>
<name>A0AAW0YK62_CHEQU</name>
<feature type="coiled-coil region" evidence="1">
    <location>
        <begin position="202"/>
        <end position="229"/>
    </location>
</feature>
<keyword evidence="1" id="KW-0175">Coiled coil</keyword>
<keyword evidence="4" id="KW-1185">Reference proteome</keyword>
<feature type="compositionally biased region" description="Acidic residues" evidence="2">
    <location>
        <begin position="1"/>
        <end position="12"/>
    </location>
</feature>
<feature type="region of interest" description="Disordered" evidence="2">
    <location>
        <begin position="270"/>
        <end position="324"/>
    </location>
</feature>
<organism evidence="3 4">
    <name type="scientific">Cherax quadricarinatus</name>
    <name type="common">Australian red claw crayfish</name>
    <dbReference type="NCBI Taxonomy" id="27406"/>
    <lineage>
        <taxon>Eukaryota</taxon>
        <taxon>Metazoa</taxon>
        <taxon>Ecdysozoa</taxon>
        <taxon>Arthropoda</taxon>
        <taxon>Crustacea</taxon>
        <taxon>Multicrustacea</taxon>
        <taxon>Malacostraca</taxon>
        <taxon>Eumalacostraca</taxon>
        <taxon>Eucarida</taxon>
        <taxon>Decapoda</taxon>
        <taxon>Pleocyemata</taxon>
        <taxon>Astacidea</taxon>
        <taxon>Parastacoidea</taxon>
        <taxon>Parastacidae</taxon>
        <taxon>Cherax</taxon>
    </lineage>
</organism>
<accession>A0AAW0YK62</accession>
<dbReference type="Proteomes" id="UP001445076">
    <property type="component" value="Unassembled WGS sequence"/>
</dbReference>
<evidence type="ECO:0000313" key="3">
    <source>
        <dbReference type="EMBL" id="KAK8751866.1"/>
    </source>
</evidence>
<gene>
    <name evidence="3" type="ORF">OTU49_010860</name>
</gene>
<reference evidence="3 4" key="1">
    <citation type="journal article" date="2024" name="BMC Genomics">
        <title>Genome assembly of redclaw crayfish (Cherax quadricarinatus) provides insights into its immune adaptation and hypoxia tolerance.</title>
        <authorList>
            <person name="Liu Z."/>
            <person name="Zheng J."/>
            <person name="Li H."/>
            <person name="Fang K."/>
            <person name="Wang S."/>
            <person name="He J."/>
            <person name="Zhou D."/>
            <person name="Weng S."/>
            <person name="Chi M."/>
            <person name="Gu Z."/>
            <person name="He J."/>
            <person name="Li F."/>
            <person name="Wang M."/>
        </authorList>
    </citation>
    <scope>NUCLEOTIDE SEQUENCE [LARGE SCALE GENOMIC DNA]</scope>
    <source>
        <strain evidence="3">ZL_2023a</strain>
    </source>
</reference>
<evidence type="ECO:0000256" key="1">
    <source>
        <dbReference type="SAM" id="Coils"/>
    </source>
</evidence>
<dbReference type="EMBL" id="JARKIK010000005">
    <property type="protein sequence ID" value="KAK8751867.1"/>
    <property type="molecule type" value="Genomic_DNA"/>
</dbReference>
<sequence>MGSCDDESDIEPGSEAGESAEQQHISERTLSSSEGEDHQERNNNNNASTLPDTTPQAKPTENVVRASEMQTENIQGIDDLSSAINSLDDHVQAGLQEIRNCVANLRQERTDLQKRLKTLSDEVYHLSGEKDKYHQAVRDLQQEVSSLREHLHNEQQKNAEVVGKMKHMQEKEERHLAKIAGRTRSHRLAQSAFSTWRKKVLERNYVTTIHDLEEENKGLRAELLICQEAAKQAFLRSANVLNSEAITMFQDAATRRLGLEDNIDEGCLSSQLSSSSSSIHTGLEEKGETVFNSANKENAGRSQDVRESRKGEERTRSEDKDMDGDFIQMHHSRATLKQTDHSRPYSAFGRGDDREFLSSHPDPNTHQRVMSGHQRSFHYRPGLSSVGNERSQRDQRTDHGAVPKKKPVISDFIPYSLRQETRAFLQQLHDERLVRPEPTFSSSYDPQHTTQGHSSSQDSHNIKSCHCRSGYIRSAHSFAPYKCPYCTPIQNSSFGHAKDSAKKKPEINEPPKGNQVASNFARNVILSGINADKKKVLYKPSASTVIIEKHLNK</sequence>
<evidence type="ECO:0008006" key="5">
    <source>
        <dbReference type="Google" id="ProtNLM"/>
    </source>
</evidence>
<feature type="region of interest" description="Disordered" evidence="2">
    <location>
        <begin position="437"/>
        <end position="462"/>
    </location>
</feature>
<evidence type="ECO:0000313" key="4">
    <source>
        <dbReference type="Proteomes" id="UP001445076"/>
    </source>
</evidence>